<dbReference type="GO" id="GO:0005829">
    <property type="term" value="C:cytosol"/>
    <property type="evidence" value="ECO:0000318"/>
    <property type="project" value="GO_Central"/>
</dbReference>
<proteinExistence type="inferred from homology"/>
<dbReference type="eggNOG" id="KOG0185">
    <property type="taxonomic scope" value="Eukaryota"/>
</dbReference>
<evidence type="ECO:0000256" key="1">
    <source>
        <dbReference type="ARBA" id="ARBA00023242"/>
    </source>
</evidence>
<keyword evidence="5" id="KW-1185">Reference proteome</keyword>
<evidence type="ECO:0000313" key="4">
    <source>
        <dbReference type="EMBL" id="CAP31335.1"/>
    </source>
</evidence>
<dbReference type="InterPro" id="IPR023333">
    <property type="entry name" value="Proteasome_suB-type"/>
</dbReference>
<keyword evidence="3" id="KW-0963">Cytoplasm</keyword>
<dbReference type="PANTHER" id="PTHR32194">
    <property type="entry name" value="METALLOPROTEASE TLDD"/>
    <property type="match status" value="1"/>
</dbReference>
<dbReference type="KEGG" id="cbr:CBG_12343"/>
<dbReference type="EMBL" id="HE600913">
    <property type="protein sequence ID" value="CAP31335.1"/>
    <property type="molecule type" value="Genomic_DNA"/>
</dbReference>
<keyword evidence="1 3" id="KW-0539">Nucleus</keyword>
<sequence>MNSHEEVQRTLNPTCTGTSVIALQYKTGVVVLTDRVVSYGKMARYKNVSRQYKVNENVLIAFGGDHADFHGFKMSSNAKYFSGNASIKILGRKHSTDTSLAFSTEGENFLAHAIVKIRIFRRCKMNPVWNTLVVAGVEEEEKNNKETSTPFIGVITQKGCAYQVKHIATGLGAYLLNQAVEDEWRKKGEDLSREDAEAVLRKSLELTLYHDCVADNEFEIGRVDATEGVVLGKEEKIIGDWSIAETNCQYE</sequence>
<reference evidence="4 5" key="1">
    <citation type="journal article" date="2003" name="PLoS Biol.">
        <title>The genome sequence of Caenorhabditis briggsae: a platform for comparative genomics.</title>
        <authorList>
            <person name="Stein L.D."/>
            <person name="Bao Z."/>
            <person name="Blasiar D."/>
            <person name="Blumenthal T."/>
            <person name="Brent M.R."/>
            <person name="Chen N."/>
            <person name="Chinwalla A."/>
            <person name="Clarke L."/>
            <person name="Clee C."/>
            <person name="Coghlan A."/>
            <person name="Coulson A."/>
            <person name="D'Eustachio P."/>
            <person name="Fitch D.H."/>
            <person name="Fulton L.A."/>
            <person name="Fulton R.E."/>
            <person name="Griffiths-Jones S."/>
            <person name="Harris T.W."/>
            <person name="Hillier L.W."/>
            <person name="Kamath R."/>
            <person name="Kuwabara P.E."/>
            <person name="Mardis E.R."/>
            <person name="Marra M.A."/>
            <person name="Miner T.L."/>
            <person name="Minx P."/>
            <person name="Mullikin J.C."/>
            <person name="Plumb R.W."/>
            <person name="Rogers J."/>
            <person name="Schein J.E."/>
            <person name="Sohrmann M."/>
            <person name="Spieth J."/>
            <person name="Stajich J.E."/>
            <person name="Wei C."/>
            <person name="Willey D."/>
            <person name="Wilson R.K."/>
            <person name="Durbin R."/>
            <person name="Waterston R.H."/>
        </authorList>
    </citation>
    <scope>NUCLEOTIDE SEQUENCE [LARGE SCALE GENOMIC DNA]</scope>
    <source>
        <strain evidence="4 5">AF16</strain>
    </source>
</reference>
<dbReference type="GO" id="GO:0019774">
    <property type="term" value="C:proteasome core complex, beta-subunit complex"/>
    <property type="evidence" value="ECO:0000318"/>
    <property type="project" value="GO_Central"/>
</dbReference>
<evidence type="ECO:0000313" key="5">
    <source>
        <dbReference type="Proteomes" id="UP000008549"/>
    </source>
</evidence>
<organism evidence="4 5">
    <name type="scientific">Caenorhabditis briggsae</name>
    <dbReference type="NCBI Taxonomy" id="6238"/>
    <lineage>
        <taxon>Eukaryota</taxon>
        <taxon>Metazoa</taxon>
        <taxon>Ecdysozoa</taxon>
        <taxon>Nematoda</taxon>
        <taxon>Chromadorea</taxon>
        <taxon>Rhabditida</taxon>
        <taxon>Rhabditina</taxon>
        <taxon>Rhabditomorpha</taxon>
        <taxon>Rhabditoidea</taxon>
        <taxon>Rhabditidae</taxon>
        <taxon>Peloderinae</taxon>
        <taxon>Caenorhabditis</taxon>
    </lineage>
</organism>
<dbReference type="InterPro" id="IPR001353">
    <property type="entry name" value="Proteasome_sua/b"/>
</dbReference>
<dbReference type="InterPro" id="IPR029055">
    <property type="entry name" value="Ntn_hydrolases_N"/>
</dbReference>
<evidence type="ECO:0000313" key="6">
    <source>
        <dbReference type="WormBase" id="CBG12343"/>
    </source>
</evidence>
<dbReference type="SUPFAM" id="SSF56235">
    <property type="entry name" value="N-terminal nucleophile aminohydrolases (Ntn hydrolases)"/>
    <property type="match status" value="1"/>
</dbReference>
<dbReference type="WormBase" id="CBG12343">
    <property type="protein sequence ID" value="CBP38066"/>
    <property type="gene ID" value="WBGene00033305"/>
    <property type="gene designation" value="Cbr-pbs-7"/>
</dbReference>
<dbReference type="Proteomes" id="UP000008549">
    <property type="component" value="Unassembled WGS sequence"/>
</dbReference>
<keyword evidence="3" id="KW-0647">Proteasome</keyword>
<dbReference type="GeneID" id="8581623"/>
<dbReference type="MEROPS" id="T01.A08"/>
<evidence type="ECO:0000256" key="3">
    <source>
        <dbReference type="PIRNR" id="PIRNR001213"/>
    </source>
</evidence>
<dbReference type="InParanoid" id="A8XFL8"/>
<dbReference type="GO" id="GO:0005634">
    <property type="term" value="C:nucleus"/>
    <property type="evidence" value="ECO:0000318"/>
    <property type="project" value="GO_Central"/>
</dbReference>
<comment type="subunit">
    <text evidence="2">The 26S proteasome consists of a 20S proteasome core and two 19S regulatory subunits. The 20S proteasome core is composed of 28 subunits that are arranged in four stacked rings, resulting in a barrel-shaped structure. The two end rings are each formed by seven alpha subunits, and the two central rings are each formed by seven beta subunits. The catalytic chamber with the active sites is on the inside of the barrel.</text>
</comment>
<dbReference type="InterPro" id="IPR016295">
    <property type="entry name" value="Proteasome_beta4"/>
</dbReference>
<comment type="subcellular location">
    <subcellularLocation>
        <location evidence="3">Cytoplasm</location>
    </subcellularLocation>
    <subcellularLocation>
        <location evidence="3">Nucleus</location>
    </subcellularLocation>
</comment>
<name>A8XFL8_CAEBR</name>
<dbReference type="HOGENOM" id="CLU_072435_0_1_1"/>
<evidence type="ECO:0000256" key="2">
    <source>
        <dbReference type="ARBA" id="ARBA00026071"/>
    </source>
</evidence>
<dbReference type="Gene3D" id="3.60.20.10">
    <property type="entry name" value="Glutamine Phosphoribosylpyrophosphate, subunit 1, domain 1"/>
    <property type="match status" value="1"/>
</dbReference>
<dbReference type="CTD" id="8581623"/>
<dbReference type="Pfam" id="PF00227">
    <property type="entry name" value="Proteasome"/>
    <property type="match status" value="1"/>
</dbReference>
<accession>A8XFL8</accession>
<dbReference type="PIRSF" id="PIRSF001213">
    <property type="entry name" value="Psome_endopept_beta"/>
    <property type="match status" value="1"/>
</dbReference>
<dbReference type="STRING" id="6238.A8XFL8"/>
<dbReference type="GO" id="GO:0043161">
    <property type="term" value="P:proteasome-mediated ubiquitin-dependent protein catabolic process"/>
    <property type="evidence" value="ECO:0000318"/>
    <property type="project" value="GO_Central"/>
</dbReference>
<comment type="function">
    <text evidence="3">Non-catalytic component of the proteasome.</text>
</comment>
<dbReference type="AlphaFoldDB" id="A8XFL8"/>
<dbReference type="OMA" id="QPIMRRY"/>
<dbReference type="PANTHER" id="PTHR32194:SF6">
    <property type="entry name" value="PROTEASOME SUBUNIT BETA"/>
    <property type="match status" value="1"/>
</dbReference>
<gene>
    <name evidence="6" type="primary">pbs-7</name>
    <name evidence="4" type="synonym">Cbr-pbs-7</name>
    <name evidence="6" type="ORF">CBG12343</name>
    <name evidence="4" type="ORF">CBG_12343</name>
</gene>
<dbReference type="RefSeq" id="XP_002639630.1">
    <property type="nucleotide sequence ID" value="XM_002639584.1"/>
</dbReference>
<protein>
    <recommendedName>
        <fullName evidence="3">Proteasome subunit beta</fullName>
    </recommendedName>
</protein>
<dbReference type="FunCoup" id="A8XFL8">
    <property type="interactions" value="2930"/>
</dbReference>
<comment type="similarity">
    <text evidence="3">Belongs to the peptidase T1B family.</text>
</comment>
<reference evidence="4 5" key="2">
    <citation type="journal article" date="2011" name="PLoS Genet.">
        <title>Caenorhabditis briggsae recombinant inbred line genotypes reveal inter-strain incompatibility and the evolution of recombination.</title>
        <authorList>
            <person name="Ross J.A."/>
            <person name="Koboldt D.C."/>
            <person name="Staisch J.E."/>
            <person name="Chamberlin H.M."/>
            <person name="Gupta B.P."/>
            <person name="Miller R.D."/>
            <person name="Baird S.E."/>
            <person name="Haag E.S."/>
        </authorList>
    </citation>
    <scope>NUCLEOTIDE SEQUENCE [LARGE SCALE GENOMIC DNA]</scope>
    <source>
        <strain evidence="4 5">AF16</strain>
    </source>
</reference>